<name>A0A7L9RUR5_9PROT</name>
<keyword evidence="9" id="KW-1185">Reference proteome</keyword>
<evidence type="ECO:0000259" key="7">
    <source>
        <dbReference type="Pfam" id="PF02562"/>
    </source>
</evidence>
<keyword evidence="4" id="KW-0547">Nucleotide-binding</keyword>
<protein>
    <recommendedName>
        <fullName evidence="6">PhoH-like protein</fullName>
    </recommendedName>
</protein>
<dbReference type="RefSeq" id="WP_350331843.1">
    <property type="nucleotide sequence ID" value="NZ_CP054719.1"/>
</dbReference>
<evidence type="ECO:0000313" key="8">
    <source>
        <dbReference type="EMBL" id="QOL20291.1"/>
    </source>
</evidence>
<dbReference type="PANTHER" id="PTHR30473">
    <property type="entry name" value="PROTEIN PHOH"/>
    <property type="match status" value="1"/>
</dbReference>
<dbReference type="InterPro" id="IPR051451">
    <property type="entry name" value="PhoH2-like"/>
</dbReference>
<gene>
    <name evidence="8" type="ORF">CPBP_01080</name>
</gene>
<dbReference type="InterPro" id="IPR003714">
    <property type="entry name" value="PhoH"/>
</dbReference>
<dbReference type="KEGG" id="pbal:CPBP_01080"/>
<evidence type="ECO:0000256" key="6">
    <source>
        <dbReference type="ARBA" id="ARBA00039970"/>
    </source>
</evidence>
<dbReference type="PANTHER" id="PTHR30473:SF1">
    <property type="entry name" value="PHOH-LIKE PROTEIN"/>
    <property type="match status" value="1"/>
</dbReference>
<dbReference type="InterPro" id="IPR027417">
    <property type="entry name" value="P-loop_NTPase"/>
</dbReference>
<feature type="domain" description="PhoH-like protein" evidence="7">
    <location>
        <begin position="115"/>
        <end position="318"/>
    </location>
</feature>
<evidence type="ECO:0000256" key="1">
    <source>
        <dbReference type="ARBA" id="ARBA00004496"/>
    </source>
</evidence>
<comment type="subcellular location">
    <subcellularLocation>
        <location evidence="1">Cytoplasm</location>
    </subcellularLocation>
</comment>
<reference evidence="8 9" key="1">
    <citation type="submission" date="2020-06" db="EMBL/GenBank/DDBJ databases">
        <title>The endosymbiont of the kinetoplastid Bodo saltans is a Paracaedibacter-like alpha-proteobacterium possessing a putative toxin-antitoxin system.</title>
        <authorList>
            <person name="Midha S."/>
            <person name="Rigden D.J."/>
            <person name="Siozios S."/>
            <person name="Hurst G.D.D."/>
            <person name="Jackson A.P."/>
        </authorList>
    </citation>
    <scope>NUCLEOTIDE SEQUENCE [LARGE SCALE GENOMIC DNA]</scope>
    <source>
        <strain evidence="8">Lake Konstanz</strain>
    </source>
</reference>
<evidence type="ECO:0000256" key="2">
    <source>
        <dbReference type="ARBA" id="ARBA00010393"/>
    </source>
</evidence>
<dbReference type="FunFam" id="3.40.50.300:FF:000013">
    <property type="entry name" value="PhoH family ATPase"/>
    <property type="match status" value="1"/>
</dbReference>
<dbReference type="SUPFAM" id="SSF52540">
    <property type="entry name" value="P-loop containing nucleoside triphosphate hydrolases"/>
    <property type="match status" value="1"/>
</dbReference>
<evidence type="ECO:0000256" key="5">
    <source>
        <dbReference type="ARBA" id="ARBA00022840"/>
    </source>
</evidence>
<dbReference type="AlphaFoldDB" id="A0A7L9RUR5"/>
<keyword evidence="3" id="KW-0963">Cytoplasm</keyword>
<dbReference type="GO" id="GO:0005829">
    <property type="term" value="C:cytosol"/>
    <property type="evidence" value="ECO:0007669"/>
    <property type="project" value="TreeGrafter"/>
</dbReference>
<dbReference type="Proteomes" id="UP000594001">
    <property type="component" value="Chromosome"/>
</dbReference>
<accession>A0A7L9RUR5</accession>
<dbReference type="Pfam" id="PF02562">
    <property type="entry name" value="PhoH"/>
    <property type="match status" value="1"/>
</dbReference>
<dbReference type="GO" id="GO:0005524">
    <property type="term" value="F:ATP binding"/>
    <property type="evidence" value="ECO:0007669"/>
    <property type="project" value="UniProtKB-KW"/>
</dbReference>
<keyword evidence="5" id="KW-0067">ATP-binding</keyword>
<comment type="similarity">
    <text evidence="2">Belongs to the PhoH family.</text>
</comment>
<evidence type="ECO:0000313" key="9">
    <source>
        <dbReference type="Proteomes" id="UP000594001"/>
    </source>
</evidence>
<sequence>MAEFEETLSFELEDNRLLGLVYGGQDIHLRIIEHKLNVSISERGNTLFISGAKDDVSAAERVVIHLYDLAKKGFKVTADDVHGALGSLERYEEEHHAPFTGDIEPLQIKTRKKILKPRTVNQQKYIETILKNELTFGVGPAGTGKTYLAVAIAVAKLLEGEVQRIILSRPAVEAGEKLGFLPGDMREKVDPYLRPIYDALHDFLNPEEVVKKMETGEIEIAPLAFMRGRTLGKSFIIVDEAQNTTSVQMKMLLTRLGQGSRMVVAGDMSQVDLPVGMRSGLFEATQILKDIEGVGILEFSSEDVVRHPLIAKIVKAYDKEVQRRKGLN</sequence>
<dbReference type="Gene3D" id="3.40.50.300">
    <property type="entry name" value="P-loop containing nucleotide triphosphate hydrolases"/>
    <property type="match status" value="1"/>
</dbReference>
<evidence type="ECO:0000256" key="4">
    <source>
        <dbReference type="ARBA" id="ARBA00022741"/>
    </source>
</evidence>
<proteinExistence type="inferred from homology"/>
<organism evidence="8 9">
    <name type="scientific">Candidatus Bodocaedibacter vickermanii</name>
    <dbReference type="NCBI Taxonomy" id="2741701"/>
    <lineage>
        <taxon>Bacteria</taxon>
        <taxon>Pseudomonadati</taxon>
        <taxon>Pseudomonadota</taxon>
        <taxon>Alphaproteobacteria</taxon>
        <taxon>Holosporales</taxon>
        <taxon>Candidatus Paracaedibacteraceae</taxon>
        <taxon>Candidatus Bodocaedibacter</taxon>
    </lineage>
</organism>
<evidence type="ECO:0000256" key="3">
    <source>
        <dbReference type="ARBA" id="ARBA00022490"/>
    </source>
</evidence>
<dbReference type="EMBL" id="CP054719">
    <property type="protein sequence ID" value="QOL20291.1"/>
    <property type="molecule type" value="Genomic_DNA"/>
</dbReference>